<keyword evidence="3 5" id="KW-1133">Transmembrane helix</keyword>
<evidence type="ECO:0000256" key="4">
    <source>
        <dbReference type="ARBA" id="ARBA00023136"/>
    </source>
</evidence>
<evidence type="ECO:0000256" key="3">
    <source>
        <dbReference type="ARBA" id="ARBA00022989"/>
    </source>
</evidence>
<accession>A0ABR3Q7I8</accession>
<organism evidence="6 7">
    <name type="scientific">Vanrija albida</name>
    <dbReference type="NCBI Taxonomy" id="181172"/>
    <lineage>
        <taxon>Eukaryota</taxon>
        <taxon>Fungi</taxon>
        <taxon>Dikarya</taxon>
        <taxon>Basidiomycota</taxon>
        <taxon>Agaricomycotina</taxon>
        <taxon>Tremellomycetes</taxon>
        <taxon>Trichosporonales</taxon>
        <taxon>Trichosporonaceae</taxon>
        <taxon>Vanrija</taxon>
    </lineage>
</organism>
<comment type="subcellular location">
    <subcellularLocation>
        <location evidence="1">Membrane</location>
        <topology evidence="1">Multi-pass membrane protein</topology>
    </subcellularLocation>
</comment>
<dbReference type="Gene3D" id="1.20.1250.20">
    <property type="entry name" value="MFS general substrate transporter like domains"/>
    <property type="match status" value="1"/>
</dbReference>
<evidence type="ECO:0008006" key="8">
    <source>
        <dbReference type="Google" id="ProtNLM"/>
    </source>
</evidence>
<keyword evidence="7" id="KW-1185">Reference proteome</keyword>
<evidence type="ECO:0000313" key="7">
    <source>
        <dbReference type="Proteomes" id="UP001565368"/>
    </source>
</evidence>
<dbReference type="Pfam" id="PF00083">
    <property type="entry name" value="Sugar_tr"/>
    <property type="match status" value="1"/>
</dbReference>
<dbReference type="InterPro" id="IPR036259">
    <property type="entry name" value="MFS_trans_sf"/>
</dbReference>
<dbReference type="EMBL" id="JBBXJM010000002">
    <property type="protein sequence ID" value="KAL1410689.1"/>
    <property type="molecule type" value="Genomic_DNA"/>
</dbReference>
<sequence>MSWRVPVILQATLALIVLGLLPFMPESPRFLMAQGREEEARDFLIKYHGNGNPDSLLVAFELKQMKASINLDGIDKRCGGRWRMIQVIMISVFGQFSGNGLGYFNTVIFSNIGIKSVPQQLGYNVLNQVISATCALTAASFTDRIPRRLILPFGTLLCAVTLGINSGLSAVLDKQTK</sequence>
<keyword evidence="4 5" id="KW-0472">Membrane</keyword>
<gene>
    <name evidence="6" type="ORF">Q8F55_001631</name>
</gene>
<dbReference type="InterPro" id="IPR005828">
    <property type="entry name" value="MFS_sugar_transport-like"/>
</dbReference>
<dbReference type="SUPFAM" id="SSF103473">
    <property type="entry name" value="MFS general substrate transporter"/>
    <property type="match status" value="1"/>
</dbReference>
<reference evidence="6 7" key="1">
    <citation type="submission" date="2023-08" db="EMBL/GenBank/DDBJ databases">
        <title>Annotated Genome Sequence of Vanrija albida AlHP1.</title>
        <authorList>
            <person name="Herzog R."/>
        </authorList>
    </citation>
    <scope>NUCLEOTIDE SEQUENCE [LARGE SCALE GENOMIC DNA]</scope>
    <source>
        <strain evidence="6 7">AlHP1</strain>
    </source>
</reference>
<dbReference type="PANTHER" id="PTHR48022:SF36">
    <property type="entry name" value="LACTOSE PERMEASE, PUTATIVE (AFU_ORTHOLOGUE AFUA_1G17310)-RELATED"/>
    <property type="match status" value="1"/>
</dbReference>
<evidence type="ECO:0000256" key="1">
    <source>
        <dbReference type="ARBA" id="ARBA00004141"/>
    </source>
</evidence>
<feature type="transmembrane region" description="Helical" evidence="5">
    <location>
        <begin position="87"/>
        <end position="109"/>
    </location>
</feature>
<dbReference type="RefSeq" id="XP_069210633.1">
    <property type="nucleotide sequence ID" value="XM_069350247.1"/>
</dbReference>
<dbReference type="PANTHER" id="PTHR48022">
    <property type="entry name" value="PLASTIDIC GLUCOSE TRANSPORTER 4"/>
    <property type="match status" value="1"/>
</dbReference>
<feature type="transmembrane region" description="Helical" evidence="5">
    <location>
        <begin position="121"/>
        <end position="142"/>
    </location>
</feature>
<name>A0ABR3Q7I8_9TREE</name>
<protein>
    <recommendedName>
        <fullName evidence="8">Major facilitator superfamily (MFS) profile domain-containing protein</fullName>
    </recommendedName>
</protein>
<evidence type="ECO:0000313" key="6">
    <source>
        <dbReference type="EMBL" id="KAL1410689.1"/>
    </source>
</evidence>
<dbReference type="Proteomes" id="UP001565368">
    <property type="component" value="Unassembled WGS sequence"/>
</dbReference>
<evidence type="ECO:0000256" key="5">
    <source>
        <dbReference type="SAM" id="Phobius"/>
    </source>
</evidence>
<evidence type="ECO:0000256" key="2">
    <source>
        <dbReference type="ARBA" id="ARBA00022692"/>
    </source>
</evidence>
<feature type="transmembrane region" description="Helical" evidence="5">
    <location>
        <begin position="6"/>
        <end position="24"/>
    </location>
</feature>
<dbReference type="InterPro" id="IPR050360">
    <property type="entry name" value="MFS_Sugar_Transporters"/>
</dbReference>
<dbReference type="GeneID" id="95982674"/>
<comment type="caution">
    <text evidence="6">The sequence shown here is derived from an EMBL/GenBank/DDBJ whole genome shotgun (WGS) entry which is preliminary data.</text>
</comment>
<keyword evidence="2 5" id="KW-0812">Transmembrane</keyword>
<proteinExistence type="predicted"/>
<feature type="transmembrane region" description="Helical" evidence="5">
    <location>
        <begin position="149"/>
        <end position="172"/>
    </location>
</feature>